<dbReference type="SFLD" id="SFLDF00562">
    <property type="entry name" value="HemN-like__clustered_with_heat"/>
    <property type="match status" value="1"/>
</dbReference>
<keyword evidence="4 10" id="KW-0349">Heme</keyword>
<evidence type="ECO:0000256" key="7">
    <source>
        <dbReference type="ARBA" id="ARBA00023004"/>
    </source>
</evidence>
<dbReference type="CDD" id="cd01335">
    <property type="entry name" value="Radical_SAM"/>
    <property type="match status" value="1"/>
</dbReference>
<comment type="function">
    <text evidence="10">Probably acts as a heme chaperone, transferring heme to an unknown acceptor. Binds one molecule of heme per monomer, possibly covalently. Binds 1 [4Fe-4S] cluster. The cluster is coordinated with 3 cysteines and an exchangeable S-adenosyl-L-methionine.</text>
</comment>
<dbReference type="SFLD" id="SFLDG01065">
    <property type="entry name" value="anaerobic_coproporphyrinogen-I"/>
    <property type="match status" value="1"/>
</dbReference>
<dbReference type="InterPro" id="IPR004559">
    <property type="entry name" value="HemW-like"/>
</dbReference>
<dbReference type="OrthoDB" id="9808022at2"/>
<organism evidence="12 13">
    <name type="scientific">Idiomarina ramblicola</name>
    <dbReference type="NCBI Taxonomy" id="263724"/>
    <lineage>
        <taxon>Bacteria</taxon>
        <taxon>Pseudomonadati</taxon>
        <taxon>Pseudomonadota</taxon>
        <taxon>Gammaproteobacteria</taxon>
        <taxon>Alteromonadales</taxon>
        <taxon>Idiomarinaceae</taxon>
        <taxon>Idiomarina</taxon>
    </lineage>
</organism>
<dbReference type="AlphaFoldDB" id="A0A432YT41"/>
<dbReference type="InterPro" id="IPR006638">
    <property type="entry name" value="Elp3/MiaA/NifB-like_rSAM"/>
</dbReference>
<dbReference type="SFLD" id="SFLDG01082">
    <property type="entry name" value="B12-binding_domain_containing"/>
    <property type="match status" value="1"/>
</dbReference>
<dbReference type="Proteomes" id="UP000288058">
    <property type="component" value="Unassembled WGS sequence"/>
</dbReference>
<keyword evidence="10" id="KW-0963">Cytoplasm</keyword>
<protein>
    <recommendedName>
        <fullName evidence="3 10">Heme chaperone HemW</fullName>
    </recommendedName>
</protein>
<reference evidence="13" key="1">
    <citation type="journal article" date="2018" name="Front. Microbiol.">
        <title>Genome-Based Analysis Reveals the Taxonomy and Diversity of the Family Idiomarinaceae.</title>
        <authorList>
            <person name="Liu Y."/>
            <person name="Lai Q."/>
            <person name="Shao Z."/>
        </authorList>
    </citation>
    <scope>NUCLEOTIDE SEQUENCE [LARGE SCALE GENOMIC DNA]</scope>
    <source>
        <strain evidence="13">R22</strain>
    </source>
</reference>
<dbReference type="GO" id="GO:0006779">
    <property type="term" value="P:porphyrin-containing compound biosynthetic process"/>
    <property type="evidence" value="ECO:0007669"/>
    <property type="project" value="InterPro"/>
</dbReference>
<dbReference type="InterPro" id="IPR034505">
    <property type="entry name" value="Coproporphyrinogen-III_oxidase"/>
</dbReference>
<dbReference type="PANTHER" id="PTHR13932">
    <property type="entry name" value="COPROPORPHYRINIGEN III OXIDASE"/>
    <property type="match status" value="1"/>
</dbReference>
<evidence type="ECO:0000313" key="13">
    <source>
        <dbReference type="Proteomes" id="UP000288058"/>
    </source>
</evidence>
<dbReference type="SFLD" id="SFLDF00288">
    <property type="entry name" value="HemN-like__clustered_with_nucl"/>
    <property type="match status" value="1"/>
</dbReference>
<comment type="similarity">
    <text evidence="2">Belongs to the anaerobic coproporphyrinogen-III oxidase family. HemW subfamily.</text>
</comment>
<dbReference type="InterPro" id="IPR007197">
    <property type="entry name" value="rSAM"/>
</dbReference>
<dbReference type="PROSITE" id="PS51918">
    <property type="entry name" value="RADICAL_SAM"/>
    <property type="match status" value="1"/>
</dbReference>
<dbReference type="SMART" id="SM00729">
    <property type="entry name" value="Elp3"/>
    <property type="match status" value="1"/>
</dbReference>
<dbReference type="InterPro" id="IPR013785">
    <property type="entry name" value="Aldolase_TIM"/>
</dbReference>
<dbReference type="Pfam" id="PF04055">
    <property type="entry name" value="Radical_SAM"/>
    <property type="match status" value="1"/>
</dbReference>
<dbReference type="SFLD" id="SFLDS00029">
    <property type="entry name" value="Radical_SAM"/>
    <property type="match status" value="1"/>
</dbReference>
<evidence type="ECO:0000256" key="3">
    <source>
        <dbReference type="ARBA" id="ARBA00017228"/>
    </source>
</evidence>
<dbReference type="InterPro" id="IPR010723">
    <property type="entry name" value="HemN_C"/>
</dbReference>
<evidence type="ECO:0000313" key="12">
    <source>
        <dbReference type="EMBL" id="RUO64865.1"/>
    </source>
</evidence>
<feature type="domain" description="Radical SAM core" evidence="11">
    <location>
        <begin position="4"/>
        <end position="237"/>
    </location>
</feature>
<name>A0A432YT41_9GAMM</name>
<keyword evidence="9 10" id="KW-0143">Chaperone</keyword>
<dbReference type="Pfam" id="PF06969">
    <property type="entry name" value="HemN_C"/>
    <property type="match status" value="1"/>
</dbReference>
<dbReference type="NCBIfam" id="TIGR00539">
    <property type="entry name" value="hemN_rel"/>
    <property type="match status" value="1"/>
</dbReference>
<evidence type="ECO:0000259" key="11">
    <source>
        <dbReference type="PROSITE" id="PS51918"/>
    </source>
</evidence>
<evidence type="ECO:0000256" key="5">
    <source>
        <dbReference type="ARBA" id="ARBA00022691"/>
    </source>
</evidence>
<dbReference type="GO" id="GO:0004109">
    <property type="term" value="F:coproporphyrinogen oxidase activity"/>
    <property type="evidence" value="ECO:0007669"/>
    <property type="project" value="InterPro"/>
</dbReference>
<dbReference type="GO" id="GO:0046872">
    <property type="term" value="F:metal ion binding"/>
    <property type="evidence" value="ECO:0007669"/>
    <property type="project" value="UniProtKB-UniRule"/>
</dbReference>
<proteinExistence type="inferred from homology"/>
<evidence type="ECO:0000256" key="9">
    <source>
        <dbReference type="ARBA" id="ARBA00023186"/>
    </source>
</evidence>
<keyword evidence="8 10" id="KW-0411">Iron-sulfur</keyword>
<comment type="cofactor">
    <cofactor evidence="1">
        <name>[4Fe-4S] cluster</name>
        <dbReference type="ChEBI" id="CHEBI:49883"/>
    </cofactor>
</comment>
<accession>A0A432YT41</accession>
<evidence type="ECO:0000256" key="4">
    <source>
        <dbReference type="ARBA" id="ARBA00022617"/>
    </source>
</evidence>
<dbReference type="EMBL" id="PIQC01000009">
    <property type="protein sequence ID" value="RUO64865.1"/>
    <property type="molecule type" value="Genomic_DNA"/>
</dbReference>
<keyword evidence="5 10" id="KW-0949">S-adenosyl-L-methionine</keyword>
<comment type="caution">
    <text evidence="12">The sequence shown here is derived from an EMBL/GenBank/DDBJ whole genome shotgun (WGS) entry which is preliminary data.</text>
</comment>
<sequence length="383" mass="43030">MNHTLTLPPLSLYIHIPWCIQKCPYCDFNSHKLTGDVPEASYVGRLLEDLRADLEWVQGRPIQSIFIGGGTPSVLSANAIQQLMDGVRAAVKLSSDCEVTMEANPGTFETEKFSAFVAAGINRLSIGVQSLQEHQLQRLGRIHNPQQAKDAAAHASELPLSSFNLDLMHGLPDQTVAMALDDLRQIIALNPPHISWYQLTIEPNTLFASQPPELPDDDTLWEIYQQGHQLLEAAGYGQYEVSAYAKPGHQSRHNRNYWQYGDYLGIGCGAHSKVTLPQKNTILRCEKVKHPKGYLDLTKALRYQLKEVPVDDRLFEFFMNQFRLLEPVSKSNFEQTTGLSANLASEQLSKAKSLELVIEGERDWQLTPRGHRFLNSVLDTLLD</sequence>
<keyword evidence="13" id="KW-1185">Reference proteome</keyword>
<dbReference type="Gene3D" id="3.20.20.70">
    <property type="entry name" value="Aldolase class I"/>
    <property type="match status" value="1"/>
</dbReference>
<comment type="subcellular location">
    <subcellularLocation>
        <location evidence="10">Cytoplasm</location>
    </subcellularLocation>
</comment>
<keyword evidence="6 10" id="KW-0479">Metal-binding</keyword>
<keyword evidence="7 10" id="KW-0408">Iron</keyword>
<evidence type="ECO:0000256" key="8">
    <source>
        <dbReference type="ARBA" id="ARBA00023014"/>
    </source>
</evidence>
<evidence type="ECO:0000256" key="6">
    <source>
        <dbReference type="ARBA" id="ARBA00022723"/>
    </source>
</evidence>
<gene>
    <name evidence="12" type="ORF">CWI78_11880</name>
</gene>
<dbReference type="RefSeq" id="WP_126783012.1">
    <property type="nucleotide sequence ID" value="NZ_PIQC01000009.1"/>
</dbReference>
<keyword evidence="10" id="KW-0004">4Fe-4S</keyword>
<evidence type="ECO:0000256" key="10">
    <source>
        <dbReference type="RuleBase" id="RU364116"/>
    </source>
</evidence>
<evidence type="ECO:0000256" key="2">
    <source>
        <dbReference type="ARBA" id="ARBA00006100"/>
    </source>
</evidence>
<dbReference type="GO" id="GO:0005737">
    <property type="term" value="C:cytoplasm"/>
    <property type="evidence" value="ECO:0007669"/>
    <property type="project" value="UniProtKB-SubCell"/>
</dbReference>
<dbReference type="GO" id="GO:0051539">
    <property type="term" value="F:4 iron, 4 sulfur cluster binding"/>
    <property type="evidence" value="ECO:0007669"/>
    <property type="project" value="UniProtKB-UniRule"/>
</dbReference>
<evidence type="ECO:0000256" key="1">
    <source>
        <dbReference type="ARBA" id="ARBA00001966"/>
    </source>
</evidence>
<dbReference type="SUPFAM" id="SSF102114">
    <property type="entry name" value="Radical SAM enzymes"/>
    <property type="match status" value="1"/>
</dbReference>
<dbReference type="InterPro" id="IPR058240">
    <property type="entry name" value="rSAM_sf"/>
</dbReference>
<dbReference type="PANTHER" id="PTHR13932:SF5">
    <property type="entry name" value="RADICAL S-ADENOSYL METHIONINE DOMAIN-CONTAINING PROTEIN 1, MITOCHONDRIAL"/>
    <property type="match status" value="1"/>
</dbReference>